<evidence type="ECO:0000313" key="2">
    <source>
        <dbReference type="EMBL" id="QBZ72497.1"/>
    </source>
</evidence>
<protein>
    <recommendedName>
        <fullName evidence="1">Gene product 88 domain-containing protein</fullName>
    </recommendedName>
</protein>
<name>A0A4D6E1M1_9CAUD</name>
<feature type="domain" description="Gene product 88" evidence="1">
    <location>
        <begin position="3"/>
        <end position="233"/>
    </location>
</feature>
<evidence type="ECO:0000313" key="3">
    <source>
        <dbReference type="Proteomes" id="UP000297201"/>
    </source>
</evidence>
<gene>
    <name evidence="2" type="primary">244</name>
    <name evidence="2" type="ORF">SEA_CIRCINUS_244</name>
</gene>
<reference evidence="2 3" key="1">
    <citation type="submission" date="2019-03" db="EMBL/GenBank/DDBJ databases">
        <authorList>
            <person name="Kwan A."/>
            <person name="Miller C."/>
            <person name="Herrmann A."/>
            <person name="Tang B.L."/>
            <person name="Shaffer C.D."/>
            <person name="Weston-Hafer K.A."/>
            <person name="Russell D.A."/>
            <person name="Pope W.H."/>
            <person name="Jacobs-Sera D."/>
            <person name="Hendrix R.W."/>
            <person name="Hatfull G.F."/>
        </authorList>
    </citation>
    <scope>NUCLEOTIDE SEQUENCE [LARGE SCALE GENOMIC DNA]</scope>
</reference>
<accession>A0A4D6E1M1</accession>
<dbReference type="InterPro" id="IPR020290">
    <property type="entry name" value="Gp88"/>
</dbReference>
<proteinExistence type="predicted"/>
<dbReference type="Pfam" id="PF17338">
    <property type="entry name" value="GP88"/>
    <property type="match status" value="1"/>
</dbReference>
<evidence type="ECO:0000259" key="1">
    <source>
        <dbReference type="Pfam" id="PF17338"/>
    </source>
</evidence>
<dbReference type="Proteomes" id="UP000297201">
    <property type="component" value="Segment"/>
</dbReference>
<sequence length="245" mass="27186">MLVASNDRKVTNAVSPNGKTPKIANAFGLPAGKGYSCPGATSFCERICYAGKLEKVYKGVKAVLVRNFQELLYADYLDGIDGMARELSLMIQLFRAQCEHKGAEKLFRIHWDGDFFSVDYAEAWARVVKENPDIRFWVYTRSFSDSLNVLPVITGIDNLTVYLSADPVNIELANKRAAEYGVNIATVADTFKDARETIVDSTRKTYACPENRKSIPIISEKGSACVRCGICIDGRGDVLFSRTKK</sequence>
<dbReference type="EMBL" id="MK620896">
    <property type="protein sequence ID" value="QBZ72497.1"/>
    <property type="molecule type" value="Genomic_DNA"/>
</dbReference>
<organism evidence="2 3">
    <name type="scientific">Streptomyces phage Circinus</name>
    <dbReference type="NCBI Taxonomy" id="2562189"/>
    <lineage>
        <taxon>Viruses</taxon>
        <taxon>Duplodnaviria</taxon>
        <taxon>Heunggongvirae</taxon>
        <taxon>Uroviricota</taxon>
        <taxon>Caudoviricetes</taxon>
        <taxon>Stanwilliamsviridae</taxon>
        <taxon>Loccivirinae</taxon>
        <taxon>Wilnyevirus</taxon>
        <taxon>Wilnyevirus billnye</taxon>
    </lineage>
</organism>